<comment type="similarity">
    <text evidence="1">Belongs to the beta-lactamase family.</text>
</comment>
<evidence type="ECO:0000313" key="3">
    <source>
        <dbReference type="EMBL" id="KAG5173944.1"/>
    </source>
</evidence>
<dbReference type="EMBL" id="JAFIQS010000001">
    <property type="protein sequence ID" value="KAG5173944.1"/>
    <property type="molecule type" value="Genomic_DNA"/>
</dbReference>
<dbReference type="InterPro" id="IPR001466">
    <property type="entry name" value="Beta-lactam-related"/>
</dbReference>
<dbReference type="Pfam" id="PF00144">
    <property type="entry name" value="Beta-lactamase"/>
    <property type="match status" value="1"/>
</dbReference>
<sequence>MGQTEKTAVGVSSPQCARNCVSGSQRPACSGSLKQRLAWVCSFLLTVALLRYISLFDGPYPLSLPESSLFNNAMTWPWTKKNICQPPSPNLFAYHPPRPSTDLIEKAAKDLDEYLTKRASEPEIDSISLSIVTPAGPIFIGGYGTLRANETDLEGPVQVVDENSIYRIASISKMFTVLETLILREKGLLNWDDPVAKFVANISLPAESYGWANYLKGAKSNGGEPRISLRQLASHMAGIGRDYPPIDIGKWPISPEEFPSYTASQSWDTNATFDAITRLPLVNVPYTYPIYSNTGFGLLGLANIGADSLQKPASLQRTHAELLKRDVFEPLGMTNSFFRLPESEKQRAHIAVPAKNSEWADIWMGDFMDPVGGQYSSLKDLSLLMKTLLSPTGARGVLPASVVREWLRPIHIWGTGGEHVGAPWEAQTLAGVTAYAKGGNLPGYHSEFALVPEYSFGIVLLVSGSNADTVTLLKETAKRYVPAFEKLHEAELRRRFQGKWISERESKSEDAPESAKDVAEVTVKNGALHLTKLNIDGKDVLQILELAMSGGGGGGRAVSGAALQAKPNAKGGGPVVLWPTGRTGEFRMALGRPELNKVPEIGCIPYWISLDFGAQSHGVPLDLVYWERGNLHYPSAGITFERS</sequence>
<evidence type="ECO:0000256" key="1">
    <source>
        <dbReference type="ARBA" id="ARBA00038473"/>
    </source>
</evidence>
<gene>
    <name evidence="3" type="ORF">JR316_000602</name>
</gene>
<dbReference type="InterPro" id="IPR012338">
    <property type="entry name" value="Beta-lactam/transpept-like"/>
</dbReference>
<accession>A0A8H8CRA9</accession>
<protein>
    <recommendedName>
        <fullName evidence="2">Beta-lactamase-related domain-containing protein</fullName>
    </recommendedName>
</protein>
<dbReference type="OrthoDB" id="428260at2759"/>
<dbReference type="PANTHER" id="PTHR22935:SF95">
    <property type="entry name" value="BETA-LACTAMASE-LIKE 1-RELATED"/>
    <property type="match status" value="1"/>
</dbReference>
<evidence type="ECO:0000259" key="2">
    <source>
        <dbReference type="Pfam" id="PF00144"/>
    </source>
</evidence>
<dbReference type="Gene3D" id="3.40.710.10">
    <property type="entry name" value="DD-peptidase/beta-lactamase superfamily"/>
    <property type="match status" value="1"/>
</dbReference>
<dbReference type="InterPro" id="IPR051478">
    <property type="entry name" value="Beta-lactamase-like_AB/R"/>
</dbReference>
<dbReference type="PANTHER" id="PTHR22935">
    <property type="entry name" value="PENICILLIN-BINDING PROTEIN"/>
    <property type="match status" value="1"/>
</dbReference>
<name>A0A8H8CRA9_PSICU</name>
<feature type="domain" description="Beta-lactamase-related" evidence="2">
    <location>
        <begin position="124"/>
        <end position="466"/>
    </location>
</feature>
<reference evidence="3" key="1">
    <citation type="submission" date="2021-02" db="EMBL/GenBank/DDBJ databases">
        <title>Psilocybe cubensis genome.</title>
        <authorList>
            <person name="Mckernan K.J."/>
            <person name="Crawford S."/>
            <person name="Trippe A."/>
            <person name="Kane L.T."/>
            <person name="Mclaughlin S."/>
        </authorList>
    </citation>
    <scope>NUCLEOTIDE SEQUENCE [LARGE SCALE GENOMIC DNA]</scope>
    <source>
        <strain evidence="3">MGC-MH-2018</strain>
    </source>
</reference>
<comment type="caution">
    <text evidence="3">The sequence shown here is derived from an EMBL/GenBank/DDBJ whole genome shotgun (WGS) entry which is preliminary data.</text>
</comment>
<dbReference type="AlphaFoldDB" id="A0A8H8CRA9"/>
<proteinExistence type="inferred from homology"/>
<dbReference type="SUPFAM" id="SSF56601">
    <property type="entry name" value="beta-lactamase/transpeptidase-like"/>
    <property type="match status" value="1"/>
</dbReference>
<organism evidence="3">
    <name type="scientific">Psilocybe cubensis</name>
    <name type="common">Psychedelic mushroom</name>
    <name type="synonym">Stropharia cubensis</name>
    <dbReference type="NCBI Taxonomy" id="181762"/>
    <lineage>
        <taxon>Eukaryota</taxon>
        <taxon>Fungi</taxon>
        <taxon>Dikarya</taxon>
        <taxon>Basidiomycota</taxon>
        <taxon>Agaricomycotina</taxon>
        <taxon>Agaricomycetes</taxon>
        <taxon>Agaricomycetidae</taxon>
        <taxon>Agaricales</taxon>
        <taxon>Agaricineae</taxon>
        <taxon>Strophariaceae</taxon>
        <taxon>Psilocybe</taxon>
    </lineage>
</organism>